<dbReference type="EMBL" id="ASHM01143678">
    <property type="protein sequence ID" value="PNX61784.1"/>
    <property type="molecule type" value="Genomic_DNA"/>
</dbReference>
<name>A0A2K3K671_TRIPR</name>
<dbReference type="Proteomes" id="UP000236291">
    <property type="component" value="Unassembled WGS sequence"/>
</dbReference>
<proteinExistence type="predicted"/>
<feature type="region of interest" description="Disordered" evidence="1">
    <location>
        <begin position="1"/>
        <end position="33"/>
    </location>
</feature>
<reference evidence="2 3" key="2">
    <citation type="journal article" date="2017" name="Front. Plant Sci.">
        <title>Gene Classification and Mining of Molecular Markers Useful in Red Clover (Trifolium pratense) Breeding.</title>
        <authorList>
            <person name="Istvanek J."/>
            <person name="Dluhosova J."/>
            <person name="Dluhos P."/>
            <person name="Patkova L."/>
            <person name="Nedelnik J."/>
            <person name="Repkova J."/>
        </authorList>
    </citation>
    <scope>NUCLEOTIDE SEQUENCE [LARGE SCALE GENOMIC DNA]</scope>
    <source>
        <strain evidence="3">cv. Tatra</strain>
        <tissue evidence="2">Young leaves</tissue>
    </source>
</reference>
<sequence>MQRKENGKKGGPANRGGTNIHPNKSMVKRSTGGFAPNKSGLSLISETNSLQTFINIESIGCCLVYC</sequence>
<reference evidence="2 3" key="1">
    <citation type="journal article" date="2014" name="Am. J. Bot.">
        <title>Genome assembly and annotation for red clover (Trifolium pratense; Fabaceae).</title>
        <authorList>
            <person name="Istvanek J."/>
            <person name="Jaros M."/>
            <person name="Krenek A."/>
            <person name="Repkova J."/>
        </authorList>
    </citation>
    <scope>NUCLEOTIDE SEQUENCE [LARGE SCALE GENOMIC DNA]</scope>
    <source>
        <strain evidence="3">cv. Tatra</strain>
        <tissue evidence="2">Young leaves</tissue>
    </source>
</reference>
<organism evidence="2 3">
    <name type="scientific">Trifolium pratense</name>
    <name type="common">Red clover</name>
    <dbReference type="NCBI Taxonomy" id="57577"/>
    <lineage>
        <taxon>Eukaryota</taxon>
        <taxon>Viridiplantae</taxon>
        <taxon>Streptophyta</taxon>
        <taxon>Embryophyta</taxon>
        <taxon>Tracheophyta</taxon>
        <taxon>Spermatophyta</taxon>
        <taxon>Magnoliopsida</taxon>
        <taxon>eudicotyledons</taxon>
        <taxon>Gunneridae</taxon>
        <taxon>Pentapetalae</taxon>
        <taxon>rosids</taxon>
        <taxon>fabids</taxon>
        <taxon>Fabales</taxon>
        <taxon>Fabaceae</taxon>
        <taxon>Papilionoideae</taxon>
        <taxon>50 kb inversion clade</taxon>
        <taxon>NPAAA clade</taxon>
        <taxon>Hologalegina</taxon>
        <taxon>IRL clade</taxon>
        <taxon>Trifolieae</taxon>
        <taxon>Trifolium</taxon>
    </lineage>
</organism>
<evidence type="ECO:0000313" key="2">
    <source>
        <dbReference type="EMBL" id="PNX61784.1"/>
    </source>
</evidence>
<comment type="caution">
    <text evidence="2">The sequence shown here is derived from an EMBL/GenBank/DDBJ whole genome shotgun (WGS) entry which is preliminary data.</text>
</comment>
<feature type="non-terminal residue" evidence="2">
    <location>
        <position position="66"/>
    </location>
</feature>
<dbReference type="AlphaFoldDB" id="A0A2K3K671"/>
<evidence type="ECO:0000256" key="1">
    <source>
        <dbReference type="SAM" id="MobiDB-lite"/>
    </source>
</evidence>
<gene>
    <name evidence="2" type="ORF">L195_g060834</name>
</gene>
<evidence type="ECO:0000313" key="3">
    <source>
        <dbReference type="Proteomes" id="UP000236291"/>
    </source>
</evidence>
<accession>A0A2K3K671</accession>
<protein>
    <submittedName>
        <fullName evidence="2">Uncharacterized protein</fullName>
    </submittedName>
</protein>